<evidence type="ECO:0000313" key="1">
    <source>
        <dbReference type="EMBL" id="GAA1701937.1"/>
    </source>
</evidence>
<sequence length="143" mass="15634">MTASRLRTLDVDLWQRLHASSETIQRHVVATLIHMVMDEAPVTSGREQVETALAAGAFGDSELRTWLQQTADAVAAASYEADELDHDQVEARRLTRQMTGYKAAYLALDVDPAKAAGEVAYEAMVLLGQSPTGHTIQQLLNVN</sequence>
<keyword evidence="2" id="KW-1185">Reference proteome</keyword>
<dbReference type="EMBL" id="BAAANY010000023">
    <property type="protein sequence ID" value="GAA1701937.1"/>
    <property type="molecule type" value="Genomic_DNA"/>
</dbReference>
<organism evidence="1 2">
    <name type="scientific">Fodinicola feengrottensis</name>
    <dbReference type="NCBI Taxonomy" id="435914"/>
    <lineage>
        <taxon>Bacteria</taxon>
        <taxon>Bacillati</taxon>
        <taxon>Actinomycetota</taxon>
        <taxon>Actinomycetes</taxon>
        <taxon>Mycobacteriales</taxon>
        <taxon>Fodinicola</taxon>
    </lineage>
</organism>
<evidence type="ECO:0000313" key="2">
    <source>
        <dbReference type="Proteomes" id="UP001500618"/>
    </source>
</evidence>
<name>A0ABP4UBL3_9ACTN</name>
<proteinExistence type="predicted"/>
<comment type="caution">
    <text evidence="1">The sequence shown here is derived from an EMBL/GenBank/DDBJ whole genome shotgun (WGS) entry which is preliminary data.</text>
</comment>
<accession>A0ABP4UBL3</accession>
<dbReference type="RefSeq" id="WP_163570988.1">
    <property type="nucleotide sequence ID" value="NZ_BAAANY010000023.1"/>
</dbReference>
<gene>
    <name evidence="1" type="ORF">GCM10009765_59380</name>
</gene>
<protein>
    <submittedName>
        <fullName evidence="1">Uncharacterized protein</fullName>
    </submittedName>
</protein>
<dbReference type="Proteomes" id="UP001500618">
    <property type="component" value="Unassembled WGS sequence"/>
</dbReference>
<reference evidence="2" key="1">
    <citation type="journal article" date="2019" name="Int. J. Syst. Evol. Microbiol.">
        <title>The Global Catalogue of Microorganisms (GCM) 10K type strain sequencing project: providing services to taxonomists for standard genome sequencing and annotation.</title>
        <authorList>
            <consortium name="The Broad Institute Genomics Platform"/>
            <consortium name="The Broad Institute Genome Sequencing Center for Infectious Disease"/>
            <person name="Wu L."/>
            <person name="Ma J."/>
        </authorList>
    </citation>
    <scope>NUCLEOTIDE SEQUENCE [LARGE SCALE GENOMIC DNA]</scope>
    <source>
        <strain evidence="2">JCM 14718</strain>
    </source>
</reference>